<name>A0A0K1PEW8_9BACT</name>
<keyword evidence="3" id="KW-1185">Reference proteome</keyword>
<protein>
    <submittedName>
        <fullName evidence="2">Uncharacterized protein</fullName>
    </submittedName>
</protein>
<dbReference type="AlphaFoldDB" id="A0A0K1PEW8"/>
<evidence type="ECO:0000313" key="3">
    <source>
        <dbReference type="Proteomes" id="UP000055590"/>
    </source>
</evidence>
<dbReference type="STRING" id="1391653.AKJ08_2348"/>
<dbReference type="Proteomes" id="UP000055590">
    <property type="component" value="Chromosome"/>
</dbReference>
<dbReference type="EMBL" id="CP012332">
    <property type="protein sequence ID" value="AKU91961.1"/>
    <property type="molecule type" value="Genomic_DNA"/>
</dbReference>
<dbReference type="KEGG" id="vin:AKJ08_2348"/>
<organism evidence="2 3">
    <name type="scientific">Vulgatibacter incomptus</name>
    <dbReference type="NCBI Taxonomy" id="1391653"/>
    <lineage>
        <taxon>Bacteria</taxon>
        <taxon>Pseudomonadati</taxon>
        <taxon>Myxococcota</taxon>
        <taxon>Myxococcia</taxon>
        <taxon>Myxococcales</taxon>
        <taxon>Cystobacterineae</taxon>
        <taxon>Vulgatibacteraceae</taxon>
        <taxon>Vulgatibacter</taxon>
    </lineage>
</organism>
<sequence length="173" mass="17879">MPARAFHQVRAHVPQHLAQGRVGIRAPRGATGDVEPGDRLAGDLHAPTVQSRRFLNAPGSAPAYSGVQKRSASASAMAARSSLTAPGRGSRSASGLNGGSRASPWKARTDTGSGASSAAVRTTAVLVEPDLVLPLIARILMLLPNRPVSVASFASGRESSRSHRASSRILCES</sequence>
<feature type="region of interest" description="Disordered" evidence="1">
    <location>
        <begin position="75"/>
        <end position="118"/>
    </location>
</feature>
<evidence type="ECO:0000256" key="1">
    <source>
        <dbReference type="SAM" id="MobiDB-lite"/>
    </source>
</evidence>
<proteinExistence type="predicted"/>
<evidence type="ECO:0000313" key="2">
    <source>
        <dbReference type="EMBL" id="AKU91961.1"/>
    </source>
</evidence>
<reference evidence="2 3" key="1">
    <citation type="submission" date="2015-08" db="EMBL/GenBank/DDBJ databases">
        <authorList>
            <person name="Babu N.S."/>
            <person name="Beckwith C.J."/>
            <person name="Beseler K.G."/>
            <person name="Brison A."/>
            <person name="Carone J.V."/>
            <person name="Caskin T.P."/>
            <person name="Diamond M."/>
            <person name="Durham M.E."/>
            <person name="Foxe J.M."/>
            <person name="Go M."/>
            <person name="Henderson B.A."/>
            <person name="Jones I.B."/>
            <person name="McGettigan J.A."/>
            <person name="Micheletti S.J."/>
            <person name="Nasrallah M.E."/>
            <person name="Ortiz D."/>
            <person name="Piller C.R."/>
            <person name="Privatt S.R."/>
            <person name="Schneider S.L."/>
            <person name="Sharp S."/>
            <person name="Smith T.C."/>
            <person name="Stanton J.D."/>
            <person name="Ullery H.E."/>
            <person name="Wilson R.J."/>
            <person name="Serrano M.G."/>
            <person name="Buck G."/>
            <person name="Lee V."/>
            <person name="Wang Y."/>
            <person name="Carvalho R."/>
            <person name="Voegtly L."/>
            <person name="Shi R."/>
            <person name="Duckworth R."/>
            <person name="Johnson A."/>
            <person name="Loviza R."/>
            <person name="Walstead R."/>
            <person name="Shah Z."/>
            <person name="Kiflezghi M."/>
            <person name="Wade K."/>
            <person name="Ball S.L."/>
            <person name="Bradley K.W."/>
            <person name="Asai D.J."/>
            <person name="Bowman C.A."/>
            <person name="Russell D.A."/>
            <person name="Pope W.H."/>
            <person name="Jacobs-Sera D."/>
            <person name="Hendrix R.W."/>
            <person name="Hatfull G.F."/>
        </authorList>
    </citation>
    <scope>NUCLEOTIDE SEQUENCE [LARGE SCALE GENOMIC DNA]</scope>
    <source>
        <strain evidence="2 3">DSM 27710</strain>
    </source>
</reference>
<feature type="region of interest" description="Disordered" evidence="1">
    <location>
        <begin position="21"/>
        <end position="43"/>
    </location>
</feature>
<gene>
    <name evidence="2" type="ORF">AKJ08_2348</name>
</gene>
<accession>A0A0K1PEW8</accession>